<comment type="caution">
    <text evidence="1">The sequence shown here is derived from an EMBL/GenBank/DDBJ whole genome shotgun (WGS) entry which is preliminary data.</text>
</comment>
<dbReference type="EMBL" id="MOPA01000021">
    <property type="protein sequence ID" value="KAK1518173.1"/>
    <property type="molecule type" value="Genomic_DNA"/>
</dbReference>
<dbReference type="Proteomes" id="UP001241169">
    <property type="component" value="Unassembled WGS sequence"/>
</dbReference>
<gene>
    <name evidence="1" type="ORF">CPAR01_15822</name>
</gene>
<sequence length="156" mass="17812">MPHTVSPSRLPASGVLIRYQTLTLCSFAACRPTRPRSSIPLPCLSEPFLSVYRLTTPGSRSCRTRHLTMTLFRHSKCQPRTGTFFVESGVETEYSTINLRLLRVRHQNPQLPQERTNRIPYVRHEVGRKCTRVASSVGLENSIRLRFYIASVLIQV</sequence>
<evidence type="ECO:0000313" key="1">
    <source>
        <dbReference type="EMBL" id="KAK1518173.1"/>
    </source>
</evidence>
<keyword evidence="2" id="KW-1185">Reference proteome</keyword>
<dbReference type="RefSeq" id="XP_060341259.1">
    <property type="nucleotide sequence ID" value="XM_060500070.1"/>
</dbReference>
<accession>A0ABQ9RXY7</accession>
<proteinExistence type="predicted"/>
<dbReference type="GeneID" id="85383969"/>
<protein>
    <submittedName>
        <fullName evidence="1">Uncharacterized protein</fullName>
    </submittedName>
</protein>
<organism evidence="1 2">
    <name type="scientific">Colletotrichum paranaense</name>
    <dbReference type="NCBI Taxonomy" id="1914294"/>
    <lineage>
        <taxon>Eukaryota</taxon>
        <taxon>Fungi</taxon>
        <taxon>Dikarya</taxon>
        <taxon>Ascomycota</taxon>
        <taxon>Pezizomycotina</taxon>
        <taxon>Sordariomycetes</taxon>
        <taxon>Hypocreomycetidae</taxon>
        <taxon>Glomerellales</taxon>
        <taxon>Glomerellaceae</taxon>
        <taxon>Colletotrichum</taxon>
        <taxon>Colletotrichum acutatum species complex</taxon>
    </lineage>
</organism>
<evidence type="ECO:0000313" key="2">
    <source>
        <dbReference type="Proteomes" id="UP001241169"/>
    </source>
</evidence>
<name>A0ABQ9RXY7_9PEZI</name>
<reference evidence="1 2" key="1">
    <citation type="submission" date="2016-10" db="EMBL/GenBank/DDBJ databases">
        <title>The genome sequence of Colletotrichum fioriniae PJ7.</title>
        <authorList>
            <person name="Baroncelli R."/>
        </authorList>
    </citation>
    <scope>NUCLEOTIDE SEQUENCE [LARGE SCALE GENOMIC DNA]</scope>
    <source>
        <strain evidence="1 2">IMI 384185</strain>
    </source>
</reference>